<proteinExistence type="predicted"/>
<gene>
    <name evidence="3" type="ORF">FO440_18300</name>
</gene>
<keyword evidence="4" id="KW-1185">Reference proteome</keyword>
<evidence type="ECO:0000313" key="4">
    <source>
        <dbReference type="Proteomes" id="UP000318733"/>
    </source>
</evidence>
<reference evidence="3 4" key="1">
    <citation type="submission" date="2019-07" db="EMBL/GenBank/DDBJ databases">
        <authorList>
            <person name="Huq M.A."/>
        </authorList>
    </citation>
    <scope>NUCLEOTIDE SEQUENCE [LARGE SCALE GENOMIC DNA]</scope>
    <source>
        <strain evidence="3 4">MAH-19</strain>
    </source>
</reference>
<evidence type="ECO:0000256" key="2">
    <source>
        <dbReference type="SAM" id="SignalP"/>
    </source>
</evidence>
<dbReference type="Proteomes" id="UP000318733">
    <property type="component" value="Unassembled WGS sequence"/>
</dbReference>
<evidence type="ECO:0000256" key="1">
    <source>
        <dbReference type="SAM" id="MobiDB-lite"/>
    </source>
</evidence>
<organism evidence="3 4">
    <name type="scientific">Mucilaginibacter corticis</name>
    <dbReference type="NCBI Taxonomy" id="2597670"/>
    <lineage>
        <taxon>Bacteria</taxon>
        <taxon>Pseudomonadati</taxon>
        <taxon>Bacteroidota</taxon>
        <taxon>Sphingobacteriia</taxon>
        <taxon>Sphingobacteriales</taxon>
        <taxon>Sphingobacteriaceae</taxon>
        <taxon>Mucilaginibacter</taxon>
    </lineage>
</organism>
<dbReference type="OrthoDB" id="681136at2"/>
<dbReference type="AlphaFoldDB" id="A0A556MIE4"/>
<feature type="region of interest" description="Disordered" evidence="1">
    <location>
        <begin position="653"/>
        <end position="675"/>
    </location>
</feature>
<dbReference type="RefSeq" id="WP_144249728.1">
    <property type="nucleotide sequence ID" value="NZ_VLPK01000003.1"/>
</dbReference>
<evidence type="ECO:0000313" key="3">
    <source>
        <dbReference type="EMBL" id="TSJ39691.1"/>
    </source>
</evidence>
<comment type="caution">
    <text evidence="3">The sequence shown here is derived from an EMBL/GenBank/DDBJ whole genome shotgun (WGS) entry which is preliminary data.</text>
</comment>
<keyword evidence="2" id="KW-0732">Signal</keyword>
<sequence length="843" mass="93531">MIKYLFKAAPLIAALLLLLGVNNFSVAQIAAKNPVKLTHGQLVEPQNEALARNKIDPADYTGAIPITDMDFCIDLQKKLYAKLLDAANGTLDSLSDSRTGLKQFYLAFWGQNQYQTKLNELNDLIADLEKLKSNPKTIPASPLAKKIACTAKKLCESSNYQAVAKLNERQSYLQVDVYQDEAVRKFVERFFCDDCDASLQNLRKSDDYFTQLNELRQLFLNPPQLDAAFEFRCAGDANPFNQYLNEIDNNPLYHWFVQNKCSDALFWISGGSFRLTAFSESVKYDWPKLILFDKILDQKIDSIKRCCEDDPEKIQTLINALKSGKVRYKHSGGYLLGFKDRKDMLTDVSFVNHILIPIIQDQNCCGTGYVEPYKRKFIINYDASNDYRTSNSCLRPSVSEDEQIVIAVNNIPAEKNVIISGTDITIDNKSKAQIAISDIGTQLGSAYTAISGLPALGTVLNTNPVVVPPNPNITLSANYTNVPLHANVHMPNYAGQTRKILIGFNIKIGKHTLKFPGANKRDILEAYIATVAGADRPIFLQGLTFFLAKCNSQSISIKNQSDLLKIQESQAKQEVDDLISQFKKFMDENAERKAAPAVINNMKIVLAYLIPNLDNVQIKDAEINDKSETPQYSTVLSTFDFITGPKEKDYVLTEEAPKPGKSGAGAKPSGDASDSVKVNKLKGSFSVAKKHIVQVSGGIGITTNDYVMNDAAIVNNQLVVTPKDQQVSFIIGLHFFPAGAFNLDNSFLGIKNKKNLEGHFWNRFSIYTGVGIPDPSRNFYGGLSLDLVPGIRLTGGEHFIRYTKYQITNNVITDQAGAFRGAGPFFGLAVDADFVGKLFTLFK</sequence>
<feature type="chain" id="PRO_5022091089" evidence="2">
    <location>
        <begin position="28"/>
        <end position="843"/>
    </location>
</feature>
<protein>
    <submittedName>
        <fullName evidence="3">Uncharacterized protein</fullName>
    </submittedName>
</protein>
<name>A0A556MIE4_9SPHI</name>
<feature type="signal peptide" evidence="2">
    <location>
        <begin position="1"/>
        <end position="27"/>
    </location>
</feature>
<dbReference type="EMBL" id="VLPK01000003">
    <property type="protein sequence ID" value="TSJ39691.1"/>
    <property type="molecule type" value="Genomic_DNA"/>
</dbReference>
<accession>A0A556MIE4</accession>